<feature type="coiled-coil region" evidence="5">
    <location>
        <begin position="386"/>
        <end position="413"/>
    </location>
</feature>
<dbReference type="InterPro" id="IPR010809">
    <property type="entry name" value="FliD_C"/>
</dbReference>
<evidence type="ECO:0000259" key="6">
    <source>
        <dbReference type="Pfam" id="PF02465"/>
    </source>
</evidence>
<dbReference type="Pfam" id="PF02465">
    <property type="entry name" value="FliD_N"/>
    <property type="match status" value="1"/>
</dbReference>
<dbReference type="RefSeq" id="WP_011037105.1">
    <property type="nucleotide sequence ID" value="NC_007086.1"/>
</dbReference>
<dbReference type="EMBL" id="CP000050">
    <property type="protein sequence ID" value="AAY49301.1"/>
    <property type="molecule type" value="Genomic_DNA"/>
</dbReference>
<evidence type="ECO:0000256" key="5">
    <source>
        <dbReference type="RuleBase" id="RU362066"/>
    </source>
</evidence>
<evidence type="ECO:0000256" key="3">
    <source>
        <dbReference type="ARBA" id="ARBA00023054"/>
    </source>
</evidence>
<keyword evidence="8" id="KW-0966">Cell projection</keyword>
<comment type="subcellular location">
    <subcellularLocation>
        <location evidence="5">Secreted</location>
    </subcellularLocation>
    <subcellularLocation>
        <location evidence="5">Bacterial flagellum</location>
    </subcellularLocation>
</comment>
<keyword evidence="3 5" id="KW-0175">Coiled coil</keyword>
<keyword evidence="8" id="KW-0969">Cilium</keyword>
<protein>
    <recommendedName>
        <fullName evidence="5">Flagellar hook-associated protein 2</fullName>
        <shortName evidence="5">HAP2</shortName>
    </recommendedName>
    <alternativeName>
        <fullName evidence="5">Flagellar cap protein</fullName>
    </alternativeName>
</protein>
<organism evidence="8 9">
    <name type="scientific">Xanthomonas campestris pv. campestris (strain 8004)</name>
    <dbReference type="NCBI Taxonomy" id="314565"/>
    <lineage>
        <taxon>Bacteria</taxon>
        <taxon>Pseudomonadati</taxon>
        <taxon>Pseudomonadota</taxon>
        <taxon>Gammaproteobacteria</taxon>
        <taxon>Lysobacterales</taxon>
        <taxon>Lysobacteraceae</taxon>
        <taxon>Xanthomonas</taxon>
    </lineage>
</organism>
<keyword evidence="5" id="KW-0964">Secreted</keyword>
<dbReference type="GO" id="GO:0005576">
    <property type="term" value="C:extracellular region"/>
    <property type="evidence" value="ECO:0007669"/>
    <property type="project" value="UniProtKB-SubCell"/>
</dbReference>
<evidence type="ECO:0000313" key="9">
    <source>
        <dbReference type="Proteomes" id="UP000000420"/>
    </source>
</evidence>
<comment type="similarity">
    <text evidence="1 5">Belongs to the FliD family.</text>
</comment>
<name>A0A0H2X7T1_XANC8</name>
<comment type="subunit">
    <text evidence="2 5">Homopentamer.</text>
</comment>
<dbReference type="InterPro" id="IPR010810">
    <property type="entry name" value="Flagellin_hook_IN_motif"/>
</dbReference>
<dbReference type="InterPro" id="IPR040026">
    <property type="entry name" value="FliD"/>
</dbReference>
<dbReference type="PANTHER" id="PTHR30288">
    <property type="entry name" value="FLAGELLAR CAP/ASSEMBLY PROTEIN FLID"/>
    <property type="match status" value="1"/>
</dbReference>
<evidence type="ECO:0000259" key="7">
    <source>
        <dbReference type="Pfam" id="PF07195"/>
    </source>
</evidence>
<evidence type="ECO:0000256" key="4">
    <source>
        <dbReference type="ARBA" id="ARBA00023143"/>
    </source>
</evidence>
<evidence type="ECO:0000313" key="8">
    <source>
        <dbReference type="EMBL" id="AAY49301.1"/>
    </source>
</evidence>
<feature type="domain" description="Flagellar hook-associated protein 2 C-terminal" evidence="7">
    <location>
        <begin position="214"/>
        <end position="429"/>
    </location>
</feature>
<dbReference type="Proteomes" id="UP000000420">
    <property type="component" value="Chromosome"/>
</dbReference>
<evidence type="ECO:0000256" key="1">
    <source>
        <dbReference type="ARBA" id="ARBA00009764"/>
    </source>
</evidence>
<dbReference type="AlphaFoldDB" id="A0A0H2X7T1"/>
<dbReference type="GO" id="GO:0009421">
    <property type="term" value="C:bacterial-type flagellum filament cap"/>
    <property type="evidence" value="ECO:0007669"/>
    <property type="project" value="InterPro"/>
</dbReference>
<dbReference type="Pfam" id="PF07196">
    <property type="entry name" value="Flagellin_IN"/>
    <property type="match status" value="1"/>
</dbReference>
<dbReference type="HOGENOM" id="CLU_015182_5_1_6"/>
<evidence type="ECO:0000256" key="2">
    <source>
        <dbReference type="ARBA" id="ARBA00011255"/>
    </source>
</evidence>
<accession>A0A0H2X7T1</accession>
<dbReference type="KEGG" id="xcb:XC_2246"/>
<dbReference type="GO" id="GO:0071973">
    <property type="term" value="P:bacterial-type flagellum-dependent cell motility"/>
    <property type="evidence" value="ECO:0007669"/>
    <property type="project" value="TreeGrafter"/>
</dbReference>
<dbReference type="Pfam" id="PF07195">
    <property type="entry name" value="FliD_C"/>
    <property type="match status" value="1"/>
</dbReference>
<reference evidence="8 9" key="1">
    <citation type="journal article" date="2005" name="Genome Res.">
        <title>Comparative and functional genomic analyses of the pathogenicity of phytopathogen Xanthomonas campestris pv. campestris.</title>
        <authorList>
            <person name="Qian W."/>
            <person name="Jia Y."/>
            <person name="Ren S.X."/>
            <person name="He Y.Q."/>
            <person name="Feng J.X."/>
            <person name="Lu L.F."/>
            <person name="Sun Q."/>
            <person name="Ying G."/>
            <person name="Tang D.J."/>
            <person name="Tang H."/>
            <person name="Wu W."/>
            <person name="Hao P."/>
            <person name="Wang L."/>
            <person name="Jiang B.L."/>
            <person name="Zeng S."/>
            <person name="Gu W.Y."/>
            <person name="Lu G."/>
            <person name="Rong L."/>
            <person name="Tian Y."/>
            <person name="Yao Z."/>
            <person name="Fu G."/>
            <person name="Chen B."/>
            <person name="Fang R."/>
            <person name="Qiang B."/>
            <person name="Chen Z."/>
            <person name="Zhao G.P."/>
            <person name="Tang J.L."/>
            <person name="He C."/>
        </authorList>
    </citation>
    <scope>NUCLEOTIDE SEQUENCE [LARGE SCALE GENOMIC DNA]</scope>
    <source>
        <strain evidence="8 9">8004</strain>
    </source>
</reference>
<keyword evidence="4 5" id="KW-0975">Bacterial flagellum</keyword>
<dbReference type="PANTHER" id="PTHR30288:SF0">
    <property type="entry name" value="FLAGELLAR HOOK-ASSOCIATED PROTEIN 2"/>
    <property type="match status" value="1"/>
</dbReference>
<dbReference type="GO" id="GO:0007155">
    <property type="term" value="P:cell adhesion"/>
    <property type="evidence" value="ECO:0007669"/>
    <property type="project" value="InterPro"/>
</dbReference>
<dbReference type="GO" id="GO:0009424">
    <property type="term" value="C:bacterial-type flagellum hook"/>
    <property type="evidence" value="ECO:0007669"/>
    <property type="project" value="UniProtKB-UniRule"/>
</dbReference>
<feature type="domain" description="Flagellar hook-associated protein 2 N-terminal" evidence="6">
    <location>
        <begin position="10"/>
        <end position="107"/>
    </location>
</feature>
<proteinExistence type="inferred from homology"/>
<sequence>MASVISTSSSGLDIPTVVSTLVSRQKDPEQARINKAGTAATTQLSAISQIKSSMTTLKSALDKVVSSADTNAYKASVPTDAGFTATTTSSAAPGNYSVEVVSLASAQKLASGAFTADATVGSGTLTIGYGDKSITVDISGTDKLADIAAAINKAAGGKGVTASVVTANDGQHLVFNAVDTGTKGALTVSASDPSLSALTFGAGVTGGLTQQVAAADALVRVDGFERTSSSNTVTDIVPGVVLNLTKAAEGTKVTLGVTADTSGLKGNLTAFAAAYNTANTLLKNSSSYNAETRTASALTGDSLVRGLQQQLRGQVSGSISELKALGLTIDKDGVMSFDGGKFDTAIAADGGAAAEALGKDSKFGSGLTKLLDANVNVNNGTLTLRSDSLNKQIKGFEADLDNLDARMEKLTDRYTAQFTAMETMISKMQGATGSLSSLLAIK</sequence>
<keyword evidence="8" id="KW-0282">Flagellum</keyword>
<gene>
    <name evidence="8" type="ordered locus">XC_2246</name>
</gene>
<dbReference type="InterPro" id="IPR003481">
    <property type="entry name" value="FliD_N"/>
</dbReference>
<comment type="function">
    <text evidence="5">Required for morphogenesis and for the elongation of the flagellar filament by facilitating polymerization of the flagellin monomers at the tip of growing filament. Forms a capping structure, which prevents flagellin subunits (transported through the central channel of the flagellum) from leaking out without polymerization at the distal end.</text>
</comment>